<evidence type="ECO:0000313" key="4">
    <source>
        <dbReference type="Proteomes" id="UP000609874"/>
    </source>
</evidence>
<keyword evidence="2" id="KW-0472">Membrane</keyword>
<evidence type="ECO:0000256" key="2">
    <source>
        <dbReference type="SAM" id="Phobius"/>
    </source>
</evidence>
<reference evidence="3 4" key="1">
    <citation type="submission" date="2020-08" db="EMBL/GenBank/DDBJ databases">
        <title>A Genomic Blueprint of the Chicken Gut Microbiome.</title>
        <authorList>
            <person name="Gilroy R."/>
            <person name="Ravi A."/>
            <person name="Getino M."/>
            <person name="Pursley I."/>
            <person name="Horton D.L."/>
            <person name="Alikhan N.-F."/>
            <person name="Baker D."/>
            <person name="Gharbi K."/>
            <person name="Hall N."/>
            <person name="Watson M."/>
            <person name="Adriaenssens E.M."/>
            <person name="Foster-Nyarko E."/>
            <person name="Jarju S."/>
            <person name="Secka A."/>
            <person name="Antonio M."/>
            <person name="Oren A."/>
            <person name="Chaudhuri R."/>
            <person name="La Ragione R.M."/>
            <person name="Hildebrand F."/>
            <person name="Pallen M.J."/>
        </authorList>
    </citation>
    <scope>NUCLEOTIDE SEQUENCE [LARGE SCALE GENOMIC DNA]</scope>
    <source>
        <strain evidence="3 4">Sa2CUA1</strain>
    </source>
</reference>
<sequence length="112" mass="12853">MPWWSWIVIWVALIAVALLFYALIGYRIFRQFMAVLSEVQSAGSRLSFTPAAVPAAPEDAGTRGPAIFEDPEAARRRYEDGKAARKDARRERRVERRRLRGQPRAWRDIPGL</sequence>
<keyword evidence="2" id="KW-0812">Transmembrane</keyword>
<dbReference type="EMBL" id="JACSQD010000001">
    <property type="protein sequence ID" value="MBD7994145.1"/>
    <property type="molecule type" value="Genomic_DNA"/>
</dbReference>
<dbReference type="Proteomes" id="UP000609874">
    <property type="component" value="Unassembled WGS sequence"/>
</dbReference>
<accession>A0ABR8UNL1</accession>
<keyword evidence="4" id="KW-1185">Reference proteome</keyword>
<gene>
    <name evidence="3" type="ORF">H9639_02380</name>
</gene>
<protein>
    <submittedName>
        <fullName evidence="3">Uncharacterized protein</fullName>
    </submittedName>
</protein>
<name>A0ABR8UNL1_9MICC</name>
<evidence type="ECO:0000256" key="1">
    <source>
        <dbReference type="SAM" id="MobiDB-lite"/>
    </source>
</evidence>
<comment type="caution">
    <text evidence="3">The sequence shown here is derived from an EMBL/GenBank/DDBJ whole genome shotgun (WGS) entry which is preliminary data.</text>
</comment>
<dbReference type="RefSeq" id="WP_191806521.1">
    <property type="nucleotide sequence ID" value="NZ_JACSQD010000001.1"/>
</dbReference>
<feature type="transmembrane region" description="Helical" evidence="2">
    <location>
        <begin position="6"/>
        <end position="24"/>
    </location>
</feature>
<organism evidence="3 4">
    <name type="scientific">Arthrobacter gallicola</name>
    <dbReference type="NCBI Taxonomy" id="2762225"/>
    <lineage>
        <taxon>Bacteria</taxon>
        <taxon>Bacillati</taxon>
        <taxon>Actinomycetota</taxon>
        <taxon>Actinomycetes</taxon>
        <taxon>Micrococcales</taxon>
        <taxon>Micrococcaceae</taxon>
        <taxon>Arthrobacter</taxon>
    </lineage>
</organism>
<evidence type="ECO:0000313" key="3">
    <source>
        <dbReference type="EMBL" id="MBD7994145.1"/>
    </source>
</evidence>
<feature type="compositionally biased region" description="Basic and acidic residues" evidence="1">
    <location>
        <begin position="76"/>
        <end position="94"/>
    </location>
</feature>
<proteinExistence type="predicted"/>
<feature type="region of interest" description="Disordered" evidence="1">
    <location>
        <begin position="76"/>
        <end position="112"/>
    </location>
</feature>
<keyword evidence="2" id="KW-1133">Transmembrane helix</keyword>